<sequence length="81" mass="9494">MEEEKETKRDCELCLKMNSPITESNGKHRLSHHPLRKLKTLRGICYTTVNEMFCFSQVKYACSWEKPFIDSNNGKLAVRQD</sequence>
<evidence type="ECO:0000313" key="2">
    <source>
        <dbReference type="Proteomes" id="UP000887116"/>
    </source>
</evidence>
<name>A0A8X6LK62_TRICU</name>
<protein>
    <submittedName>
        <fullName evidence="1">Uncharacterized protein</fullName>
    </submittedName>
</protein>
<keyword evidence="2" id="KW-1185">Reference proteome</keyword>
<accession>A0A8X6LK62</accession>
<dbReference type="AlphaFoldDB" id="A0A8X6LK62"/>
<gene>
    <name evidence="1" type="ORF">TNCT_682581</name>
</gene>
<comment type="caution">
    <text evidence="1">The sequence shown here is derived from an EMBL/GenBank/DDBJ whole genome shotgun (WGS) entry which is preliminary data.</text>
</comment>
<dbReference type="Proteomes" id="UP000887116">
    <property type="component" value="Unassembled WGS sequence"/>
</dbReference>
<dbReference type="EMBL" id="BMAO01026836">
    <property type="protein sequence ID" value="GFR12805.1"/>
    <property type="molecule type" value="Genomic_DNA"/>
</dbReference>
<evidence type="ECO:0000313" key="1">
    <source>
        <dbReference type="EMBL" id="GFR12805.1"/>
    </source>
</evidence>
<proteinExistence type="predicted"/>
<reference evidence="1" key="1">
    <citation type="submission" date="2020-07" db="EMBL/GenBank/DDBJ databases">
        <title>Multicomponent nature underlies the extraordinary mechanical properties of spider dragline silk.</title>
        <authorList>
            <person name="Kono N."/>
            <person name="Nakamura H."/>
            <person name="Mori M."/>
            <person name="Yoshida Y."/>
            <person name="Ohtoshi R."/>
            <person name="Malay A.D."/>
            <person name="Moran D.A.P."/>
            <person name="Tomita M."/>
            <person name="Numata K."/>
            <person name="Arakawa K."/>
        </authorList>
    </citation>
    <scope>NUCLEOTIDE SEQUENCE</scope>
</reference>
<organism evidence="1 2">
    <name type="scientific">Trichonephila clavata</name>
    <name type="common">Joro spider</name>
    <name type="synonym">Nephila clavata</name>
    <dbReference type="NCBI Taxonomy" id="2740835"/>
    <lineage>
        <taxon>Eukaryota</taxon>
        <taxon>Metazoa</taxon>
        <taxon>Ecdysozoa</taxon>
        <taxon>Arthropoda</taxon>
        <taxon>Chelicerata</taxon>
        <taxon>Arachnida</taxon>
        <taxon>Araneae</taxon>
        <taxon>Araneomorphae</taxon>
        <taxon>Entelegynae</taxon>
        <taxon>Araneoidea</taxon>
        <taxon>Nephilidae</taxon>
        <taxon>Trichonephila</taxon>
    </lineage>
</organism>